<evidence type="ECO:0000259" key="9">
    <source>
        <dbReference type="Pfam" id="PF01850"/>
    </source>
</evidence>
<dbReference type="PANTHER" id="PTHR33653">
    <property type="entry name" value="RIBONUCLEASE VAPC2"/>
    <property type="match status" value="1"/>
</dbReference>
<keyword evidence="2 8" id="KW-1277">Toxin-antitoxin system</keyword>
<keyword evidence="8" id="KW-0800">Toxin</keyword>
<feature type="binding site" evidence="8">
    <location>
        <position position="97"/>
    </location>
    <ligand>
        <name>Mg(2+)</name>
        <dbReference type="ChEBI" id="CHEBI:18420"/>
    </ligand>
</feature>
<gene>
    <name evidence="8" type="primary">vapC</name>
    <name evidence="10" type="ORF">H0B56_22410</name>
</gene>
<proteinExistence type="inferred from homology"/>
<dbReference type="Gene3D" id="3.40.50.1010">
    <property type="entry name" value="5'-nuclease"/>
    <property type="match status" value="1"/>
</dbReference>
<dbReference type="Proteomes" id="UP000582974">
    <property type="component" value="Unassembled WGS sequence"/>
</dbReference>
<dbReference type="GO" id="GO:0016787">
    <property type="term" value="F:hydrolase activity"/>
    <property type="evidence" value="ECO:0007669"/>
    <property type="project" value="UniProtKB-KW"/>
</dbReference>
<keyword evidence="3 8" id="KW-0540">Nuclease</keyword>
<keyword evidence="5 8" id="KW-0378">Hydrolase</keyword>
<dbReference type="SUPFAM" id="SSF88723">
    <property type="entry name" value="PIN domain-like"/>
    <property type="match status" value="1"/>
</dbReference>
<accession>A0A838AGW1</accession>
<keyword evidence="4 8" id="KW-0479">Metal-binding</keyword>
<evidence type="ECO:0000256" key="3">
    <source>
        <dbReference type="ARBA" id="ARBA00022722"/>
    </source>
</evidence>
<keyword evidence="11" id="KW-1185">Reference proteome</keyword>
<dbReference type="GO" id="GO:0004540">
    <property type="term" value="F:RNA nuclease activity"/>
    <property type="evidence" value="ECO:0007669"/>
    <property type="project" value="InterPro"/>
</dbReference>
<feature type="binding site" evidence="8">
    <location>
        <position position="6"/>
    </location>
    <ligand>
        <name>Mg(2+)</name>
        <dbReference type="ChEBI" id="CHEBI:18420"/>
    </ligand>
</feature>
<dbReference type="Pfam" id="PF01850">
    <property type="entry name" value="PIN"/>
    <property type="match status" value="1"/>
</dbReference>
<dbReference type="CDD" id="cd18745">
    <property type="entry name" value="PIN_VapC4-5_FitB-like"/>
    <property type="match status" value="1"/>
</dbReference>
<feature type="domain" description="PIN" evidence="9">
    <location>
        <begin position="3"/>
        <end position="123"/>
    </location>
</feature>
<name>A0A838AGW1_9PSEU</name>
<dbReference type="InterPro" id="IPR002716">
    <property type="entry name" value="PIN_dom"/>
</dbReference>
<evidence type="ECO:0000256" key="7">
    <source>
        <dbReference type="ARBA" id="ARBA00038093"/>
    </source>
</evidence>
<evidence type="ECO:0000256" key="5">
    <source>
        <dbReference type="ARBA" id="ARBA00022801"/>
    </source>
</evidence>
<organism evidence="10 11">
    <name type="scientific">Haloechinothrix aidingensis</name>
    <dbReference type="NCBI Taxonomy" id="2752311"/>
    <lineage>
        <taxon>Bacteria</taxon>
        <taxon>Bacillati</taxon>
        <taxon>Actinomycetota</taxon>
        <taxon>Actinomycetes</taxon>
        <taxon>Pseudonocardiales</taxon>
        <taxon>Pseudonocardiaceae</taxon>
        <taxon>Haloechinothrix</taxon>
    </lineage>
</organism>
<dbReference type="PANTHER" id="PTHR33653:SF1">
    <property type="entry name" value="RIBONUCLEASE VAPC2"/>
    <property type="match status" value="1"/>
</dbReference>
<comment type="caution">
    <text evidence="10">The sequence shown here is derived from an EMBL/GenBank/DDBJ whole genome shotgun (WGS) entry which is preliminary data.</text>
</comment>
<comment type="similarity">
    <text evidence="7 8">Belongs to the PINc/VapC protein family.</text>
</comment>
<evidence type="ECO:0000256" key="6">
    <source>
        <dbReference type="ARBA" id="ARBA00022842"/>
    </source>
</evidence>
<dbReference type="GO" id="GO:0000287">
    <property type="term" value="F:magnesium ion binding"/>
    <property type="evidence" value="ECO:0007669"/>
    <property type="project" value="UniProtKB-UniRule"/>
</dbReference>
<dbReference type="HAMAP" id="MF_00265">
    <property type="entry name" value="VapC_Nob1"/>
    <property type="match status" value="1"/>
</dbReference>
<keyword evidence="6 8" id="KW-0460">Magnesium</keyword>
<evidence type="ECO:0000313" key="10">
    <source>
        <dbReference type="EMBL" id="MBA0128308.1"/>
    </source>
</evidence>
<comment type="function">
    <text evidence="8">Toxic component of a toxin-antitoxin (TA) system. An RNase.</text>
</comment>
<reference evidence="10 11" key="1">
    <citation type="submission" date="2020-07" db="EMBL/GenBank/DDBJ databases">
        <title>Genome of Haloechinothrix sp.</title>
        <authorList>
            <person name="Tang S.-K."/>
            <person name="Yang L."/>
            <person name="Zhu W.-Y."/>
        </authorList>
    </citation>
    <scope>NUCLEOTIDE SEQUENCE [LARGE SCALE GENOMIC DNA]</scope>
    <source>
        <strain evidence="10 11">YIM 98757</strain>
    </source>
</reference>
<dbReference type="EMBL" id="JACCKD010000012">
    <property type="protein sequence ID" value="MBA0128308.1"/>
    <property type="molecule type" value="Genomic_DNA"/>
</dbReference>
<evidence type="ECO:0000256" key="2">
    <source>
        <dbReference type="ARBA" id="ARBA00022649"/>
    </source>
</evidence>
<dbReference type="InterPro" id="IPR029060">
    <property type="entry name" value="PIN-like_dom_sf"/>
</dbReference>
<dbReference type="InterPro" id="IPR050556">
    <property type="entry name" value="Type_II_TA_system_RNase"/>
</dbReference>
<dbReference type="InterPro" id="IPR022907">
    <property type="entry name" value="VapC_family"/>
</dbReference>
<sequence>MMYFLDTNTVIDAFNGRGGVAERLLATKPAEVAIPAIVLYELWVGVEKAPRPEPHRRRVTELVDLVTVVPFGAEAAGVAARVRAELEGLGNAIGPHDVLIAATAIAEGGVLVTRNTREFSRVPQLRLESWAE</sequence>
<evidence type="ECO:0000313" key="11">
    <source>
        <dbReference type="Proteomes" id="UP000582974"/>
    </source>
</evidence>
<evidence type="ECO:0000256" key="1">
    <source>
        <dbReference type="ARBA" id="ARBA00001946"/>
    </source>
</evidence>
<protein>
    <recommendedName>
        <fullName evidence="8">Ribonuclease VapC</fullName>
        <shortName evidence="8">RNase VapC</shortName>
        <ecNumber evidence="8">3.1.-.-</ecNumber>
    </recommendedName>
    <alternativeName>
        <fullName evidence="8">Toxin VapC</fullName>
    </alternativeName>
</protein>
<dbReference type="GO" id="GO:0090729">
    <property type="term" value="F:toxin activity"/>
    <property type="evidence" value="ECO:0007669"/>
    <property type="project" value="UniProtKB-KW"/>
</dbReference>
<comment type="cofactor">
    <cofactor evidence="1 8">
        <name>Mg(2+)</name>
        <dbReference type="ChEBI" id="CHEBI:18420"/>
    </cofactor>
</comment>
<evidence type="ECO:0000256" key="4">
    <source>
        <dbReference type="ARBA" id="ARBA00022723"/>
    </source>
</evidence>
<dbReference type="AlphaFoldDB" id="A0A838AGW1"/>
<evidence type="ECO:0000256" key="8">
    <source>
        <dbReference type="HAMAP-Rule" id="MF_00265"/>
    </source>
</evidence>
<dbReference type="EC" id="3.1.-.-" evidence="8"/>